<keyword evidence="1" id="KW-0472">Membrane</keyword>
<dbReference type="STRING" id="229920.ADM99_01455"/>
<feature type="transmembrane region" description="Helical" evidence="1">
    <location>
        <begin position="12"/>
        <end position="35"/>
    </location>
</feature>
<keyword evidence="1" id="KW-0812">Transmembrane</keyword>
<feature type="transmembrane region" description="Helical" evidence="1">
    <location>
        <begin position="217"/>
        <end position="236"/>
    </location>
</feature>
<keyword evidence="1" id="KW-1133">Transmembrane helix</keyword>
<name>A0A0P6WWX3_9CHLR</name>
<keyword evidence="3" id="KW-1185">Reference proteome</keyword>
<gene>
    <name evidence="2" type="ORF">ADM99_01455</name>
</gene>
<feature type="transmembrane region" description="Helical" evidence="1">
    <location>
        <begin position="179"/>
        <end position="197"/>
    </location>
</feature>
<dbReference type="Proteomes" id="UP000050430">
    <property type="component" value="Unassembled WGS sequence"/>
</dbReference>
<accession>A0A0P6WWX3</accession>
<comment type="caution">
    <text evidence="2">The sequence shown here is derived from an EMBL/GenBank/DDBJ whole genome shotgun (WGS) entry which is preliminary data.</text>
</comment>
<feature type="transmembrane region" description="Helical" evidence="1">
    <location>
        <begin position="79"/>
        <end position="109"/>
    </location>
</feature>
<feature type="transmembrane region" description="Helical" evidence="1">
    <location>
        <begin position="42"/>
        <end position="67"/>
    </location>
</feature>
<evidence type="ECO:0000256" key="1">
    <source>
        <dbReference type="SAM" id="Phobius"/>
    </source>
</evidence>
<feature type="transmembrane region" description="Helical" evidence="1">
    <location>
        <begin position="121"/>
        <end position="140"/>
    </location>
</feature>
<organism evidence="2 3">
    <name type="scientific">Leptolinea tardivitalis</name>
    <dbReference type="NCBI Taxonomy" id="229920"/>
    <lineage>
        <taxon>Bacteria</taxon>
        <taxon>Bacillati</taxon>
        <taxon>Chloroflexota</taxon>
        <taxon>Anaerolineae</taxon>
        <taxon>Anaerolineales</taxon>
        <taxon>Anaerolineaceae</taxon>
        <taxon>Leptolinea</taxon>
    </lineage>
</organism>
<feature type="transmembrane region" description="Helical" evidence="1">
    <location>
        <begin position="248"/>
        <end position="268"/>
    </location>
</feature>
<evidence type="ECO:0000313" key="2">
    <source>
        <dbReference type="EMBL" id="KPL74769.1"/>
    </source>
</evidence>
<sequence length="559" mass="62438">MLLLSFSGILAYILLLRLNFGNFYSTAGSLLFLVFPTFGQPGAAFALSSILLGLSLSLLSAICYLFALSQNRIVSWNLFIAFVFSLLSLFITPIITLFEGLLIIGIALYVSLGEYGKRKGWILGTGLGHLVVSILIVLGTNPVETNIRSLFLSTIREWFSEVISIWRKVISFPSGGGQVAVYLAILLIAACFLTYLLSKLHNGIQQADWKTGKNDICIFAGLVIFTICFIFEQKIAHITVTANYPDDLGILVSGFLLSILTILGIKILFLEKYQAILFSLLIVLSAGARFQISQRFANESAKVDSFLSQLQVRGNALEEGTSIVVEQLPLDFTSIRSINALVKEKMNVPEGDASVNIISANEPGFQEFLADSGKNSRVLRIDNLDLAIDKTKILTIWQPENGCLHLIEPDTDIVNLPKSLALTKKFSNPSLLIPDQMSDVKQHNTFRATINPAGCYFYQMGTRLLQEKKWDDVIDLYQQEKDQNLSIRNFEEVQPLLRAYLEKGKYFDAVHVSQKFNLNPESQQEICKTWTDTLQEKLDKEEVVQEVRKSMAQIGCNNE</sequence>
<reference evidence="2 3" key="1">
    <citation type="submission" date="2015-07" db="EMBL/GenBank/DDBJ databases">
        <title>Genome sequence of Leptolinea tardivitalis DSM 16556.</title>
        <authorList>
            <person name="Hemp J."/>
            <person name="Ward L.M."/>
            <person name="Pace L.A."/>
            <person name="Fischer W.W."/>
        </authorList>
    </citation>
    <scope>NUCLEOTIDE SEQUENCE [LARGE SCALE GENOMIC DNA]</scope>
    <source>
        <strain evidence="2 3">YMTK-2</strain>
    </source>
</reference>
<feature type="transmembrane region" description="Helical" evidence="1">
    <location>
        <begin position="275"/>
        <end position="292"/>
    </location>
</feature>
<protein>
    <submittedName>
        <fullName evidence="2">Uncharacterized protein</fullName>
    </submittedName>
</protein>
<dbReference type="EMBL" id="LGCK01000002">
    <property type="protein sequence ID" value="KPL74769.1"/>
    <property type="molecule type" value="Genomic_DNA"/>
</dbReference>
<dbReference type="AlphaFoldDB" id="A0A0P6WWX3"/>
<evidence type="ECO:0000313" key="3">
    <source>
        <dbReference type="Proteomes" id="UP000050430"/>
    </source>
</evidence>
<proteinExistence type="predicted"/>